<reference evidence="3" key="1">
    <citation type="journal article" date="2017" name="Nat. Commun.">
        <title>The asparagus genome sheds light on the origin and evolution of a young Y chromosome.</title>
        <authorList>
            <person name="Harkess A."/>
            <person name="Zhou J."/>
            <person name="Xu C."/>
            <person name="Bowers J.E."/>
            <person name="Van der Hulst R."/>
            <person name="Ayyampalayam S."/>
            <person name="Mercati F."/>
            <person name="Riccardi P."/>
            <person name="McKain M.R."/>
            <person name="Kakrana A."/>
            <person name="Tang H."/>
            <person name="Ray J."/>
            <person name="Groenendijk J."/>
            <person name="Arikit S."/>
            <person name="Mathioni S.M."/>
            <person name="Nakano M."/>
            <person name="Shan H."/>
            <person name="Telgmann-Rauber A."/>
            <person name="Kanno A."/>
            <person name="Yue Z."/>
            <person name="Chen H."/>
            <person name="Li W."/>
            <person name="Chen Y."/>
            <person name="Xu X."/>
            <person name="Zhang Y."/>
            <person name="Luo S."/>
            <person name="Chen H."/>
            <person name="Gao J."/>
            <person name="Mao Z."/>
            <person name="Pires J.C."/>
            <person name="Luo M."/>
            <person name="Kudrna D."/>
            <person name="Wing R.A."/>
            <person name="Meyers B.C."/>
            <person name="Yi K."/>
            <person name="Kong H."/>
            <person name="Lavrijsen P."/>
            <person name="Sunseri F."/>
            <person name="Falavigna A."/>
            <person name="Ye Y."/>
            <person name="Leebens-Mack J.H."/>
            <person name="Chen G."/>
        </authorList>
    </citation>
    <scope>NUCLEOTIDE SEQUENCE [LARGE SCALE GENOMIC DNA]</scope>
    <source>
        <strain evidence="3">cv. DH0086</strain>
    </source>
</reference>
<proteinExistence type="predicted"/>
<keyword evidence="3" id="KW-1185">Reference proteome</keyword>
<gene>
    <name evidence="2" type="ORF">A4U43_C03F12900</name>
</gene>
<feature type="region of interest" description="Disordered" evidence="1">
    <location>
        <begin position="1"/>
        <end position="59"/>
    </location>
</feature>
<accession>A0A5P1FES6</accession>
<dbReference type="Gramene" id="ONK75060">
    <property type="protein sequence ID" value="ONK75060"/>
    <property type="gene ID" value="A4U43_C03F12900"/>
</dbReference>
<dbReference type="Proteomes" id="UP000243459">
    <property type="component" value="Chromosome 3"/>
</dbReference>
<dbReference type="EMBL" id="CM007383">
    <property type="protein sequence ID" value="ONK75060.1"/>
    <property type="molecule type" value="Genomic_DNA"/>
</dbReference>
<dbReference type="AlphaFoldDB" id="A0A5P1FES6"/>
<feature type="compositionally biased region" description="Polar residues" evidence="1">
    <location>
        <begin position="19"/>
        <end position="32"/>
    </location>
</feature>
<evidence type="ECO:0000313" key="2">
    <source>
        <dbReference type="EMBL" id="ONK75060.1"/>
    </source>
</evidence>
<evidence type="ECO:0000256" key="1">
    <source>
        <dbReference type="SAM" id="MobiDB-lite"/>
    </source>
</evidence>
<feature type="region of interest" description="Disordered" evidence="1">
    <location>
        <begin position="83"/>
        <end position="123"/>
    </location>
</feature>
<sequence>MCPHHSGFIKKSKTKGVLTRTQRLPTGGSQCRSPPMSPELLGPRGVGGARDIRPDGADSDFISQALGGGCFLESGKGVDTERAAEMQAPRASEVERLRRELEESNRKARRLDEALRERDRAMV</sequence>
<feature type="compositionally biased region" description="Basic and acidic residues" evidence="1">
    <location>
        <begin position="92"/>
        <end position="123"/>
    </location>
</feature>
<organism evidence="2 3">
    <name type="scientific">Asparagus officinalis</name>
    <name type="common">Garden asparagus</name>
    <dbReference type="NCBI Taxonomy" id="4686"/>
    <lineage>
        <taxon>Eukaryota</taxon>
        <taxon>Viridiplantae</taxon>
        <taxon>Streptophyta</taxon>
        <taxon>Embryophyta</taxon>
        <taxon>Tracheophyta</taxon>
        <taxon>Spermatophyta</taxon>
        <taxon>Magnoliopsida</taxon>
        <taxon>Liliopsida</taxon>
        <taxon>Asparagales</taxon>
        <taxon>Asparagaceae</taxon>
        <taxon>Asparagoideae</taxon>
        <taxon>Asparagus</taxon>
    </lineage>
</organism>
<protein>
    <submittedName>
        <fullName evidence="2">Uncharacterized protein</fullName>
    </submittedName>
</protein>
<evidence type="ECO:0000313" key="3">
    <source>
        <dbReference type="Proteomes" id="UP000243459"/>
    </source>
</evidence>
<name>A0A5P1FES6_ASPOF</name>